<gene>
    <name evidence="3" type="ORF">B1A74_12630</name>
</gene>
<protein>
    <recommendedName>
        <fullName evidence="2">DUF4382 domain-containing protein</fullName>
    </recommendedName>
</protein>
<organism evidence="3 4">
    <name type="scientific">Thioalkalivibrio halophilus</name>
    <dbReference type="NCBI Taxonomy" id="252474"/>
    <lineage>
        <taxon>Bacteria</taxon>
        <taxon>Pseudomonadati</taxon>
        <taxon>Pseudomonadota</taxon>
        <taxon>Gammaproteobacteria</taxon>
        <taxon>Chromatiales</taxon>
        <taxon>Ectothiorhodospiraceae</taxon>
        <taxon>Thioalkalivibrio</taxon>
    </lineage>
</organism>
<accession>A0A1V2ZWC2</accession>
<feature type="region of interest" description="Disordered" evidence="1">
    <location>
        <begin position="24"/>
        <end position="43"/>
    </location>
</feature>
<dbReference type="InterPro" id="IPR025491">
    <property type="entry name" value="DUF4382"/>
</dbReference>
<evidence type="ECO:0000313" key="4">
    <source>
        <dbReference type="Proteomes" id="UP000189177"/>
    </source>
</evidence>
<dbReference type="OrthoDB" id="7062064at2"/>
<evidence type="ECO:0000313" key="3">
    <source>
        <dbReference type="EMBL" id="OOC09133.1"/>
    </source>
</evidence>
<evidence type="ECO:0000256" key="1">
    <source>
        <dbReference type="SAM" id="MobiDB-lite"/>
    </source>
</evidence>
<dbReference type="AlphaFoldDB" id="A0A1V2ZWC2"/>
<dbReference type="Proteomes" id="UP000189177">
    <property type="component" value="Unassembled WGS sequence"/>
</dbReference>
<proteinExistence type="predicted"/>
<dbReference type="EMBL" id="MUZR01000061">
    <property type="protein sequence ID" value="OOC09133.1"/>
    <property type="molecule type" value="Genomic_DNA"/>
</dbReference>
<evidence type="ECO:0000259" key="2">
    <source>
        <dbReference type="Pfam" id="PF14321"/>
    </source>
</evidence>
<feature type="compositionally biased region" description="Acidic residues" evidence="1">
    <location>
        <begin position="328"/>
        <end position="339"/>
    </location>
</feature>
<name>A0A1V2ZWC2_9GAMM</name>
<comment type="caution">
    <text evidence="3">The sequence shown here is derived from an EMBL/GenBank/DDBJ whole genome shotgun (WGS) entry which is preliminary data.</text>
</comment>
<feature type="region of interest" description="Disordered" evidence="1">
    <location>
        <begin position="316"/>
        <end position="339"/>
    </location>
</feature>
<reference evidence="3 4" key="1">
    <citation type="submission" date="2017-02" db="EMBL/GenBank/DDBJ databases">
        <title>Genomic diversity within the haloalkaliphilic genus Thioalkalivibrio.</title>
        <authorList>
            <person name="Ahn A.-C."/>
            <person name="Meier-Kolthoff J."/>
            <person name="Overmars L."/>
            <person name="Richter M."/>
            <person name="Woyke T."/>
            <person name="Sorokin D.Y."/>
            <person name="Muyzer G."/>
        </authorList>
    </citation>
    <scope>NUCLEOTIDE SEQUENCE [LARGE SCALE GENOMIC DNA]</scope>
    <source>
        <strain evidence="3 4">HL17</strain>
    </source>
</reference>
<feature type="domain" description="DUF4382" evidence="2">
    <location>
        <begin position="38"/>
        <end position="188"/>
    </location>
</feature>
<dbReference type="STRING" id="252474.B1A74_12630"/>
<keyword evidence="4" id="KW-1185">Reference proteome</keyword>
<dbReference type="RefSeq" id="WP_026288950.1">
    <property type="nucleotide sequence ID" value="NZ_MUZR01000061.1"/>
</dbReference>
<dbReference type="Pfam" id="PF14321">
    <property type="entry name" value="DUF4382"/>
    <property type="match status" value="1"/>
</dbReference>
<sequence length="339" mass="36734">MSQMGMWVRMAVLGAAGAGLVACGGGSGSSSSSDDGGTGQMSLAVTDAPVDSAERVVVRFTHVELQPADGERITIEFDEEDEENSVREIDLLALQGEDSEFLFEDEEVTAGDYSWIRFHLEPEEGASAPPLSNYATSSFIEFVGGYSENLTIPGGLQAGLQLSSGFSVPEDGAVSLTVDFDLRKAIREDPRFEDYHRMRRSLRLVDNDTAGSITGTVDPALLPDGYTCEDRGEDGVEACPGAAVYVFEGEDREPVDLRDTEDDAITTANVEYRHVEEDGDWEYRYTAGFIEPGDYTVALTFEADEDDPEEETPIDFVDQANATVEAGETTEVDFTGSDD</sequence>